<feature type="compositionally biased region" description="Low complexity" evidence="1">
    <location>
        <begin position="212"/>
        <end position="223"/>
    </location>
</feature>
<dbReference type="AlphaFoldDB" id="A0A3S0PJ36"/>
<feature type="compositionally biased region" description="Polar residues" evidence="1">
    <location>
        <begin position="288"/>
        <end position="303"/>
    </location>
</feature>
<feature type="compositionally biased region" description="Low complexity" evidence="1">
    <location>
        <begin position="324"/>
        <end position="365"/>
    </location>
</feature>
<accession>A0A3S0PJ36</accession>
<evidence type="ECO:0000256" key="2">
    <source>
        <dbReference type="SAM" id="Phobius"/>
    </source>
</evidence>
<feature type="transmembrane region" description="Helical" evidence="2">
    <location>
        <begin position="477"/>
        <end position="496"/>
    </location>
</feature>
<protein>
    <submittedName>
        <fullName evidence="3">Uncharacterized protein</fullName>
    </submittedName>
</protein>
<gene>
    <name evidence="3" type="ORF">EKH79_03110</name>
</gene>
<keyword evidence="2" id="KW-0812">Transmembrane</keyword>
<comment type="caution">
    <text evidence="3">The sequence shown here is derived from an EMBL/GenBank/DDBJ whole genome shotgun (WGS) entry which is preliminary data.</text>
</comment>
<evidence type="ECO:0000313" key="3">
    <source>
        <dbReference type="EMBL" id="RUL66814.1"/>
    </source>
</evidence>
<evidence type="ECO:0000256" key="1">
    <source>
        <dbReference type="SAM" id="MobiDB-lite"/>
    </source>
</evidence>
<feature type="compositionally biased region" description="Polar residues" evidence="1">
    <location>
        <begin position="187"/>
        <end position="196"/>
    </location>
</feature>
<organism evidence="3 4">
    <name type="scientific">Dyella dinghuensis</name>
    <dbReference type="NCBI Taxonomy" id="1920169"/>
    <lineage>
        <taxon>Bacteria</taxon>
        <taxon>Pseudomonadati</taxon>
        <taxon>Pseudomonadota</taxon>
        <taxon>Gammaproteobacteria</taxon>
        <taxon>Lysobacterales</taxon>
        <taxon>Rhodanobacteraceae</taxon>
        <taxon>Dyella</taxon>
    </lineage>
</organism>
<keyword evidence="2" id="KW-0472">Membrane</keyword>
<keyword evidence="4" id="KW-1185">Reference proteome</keyword>
<proteinExistence type="predicted"/>
<feature type="region of interest" description="Disordered" evidence="1">
    <location>
        <begin position="187"/>
        <end position="223"/>
    </location>
</feature>
<dbReference type="Proteomes" id="UP000267077">
    <property type="component" value="Unassembled WGS sequence"/>
</dbReference>
<sequence length="498" mass="50169">MDSFSCSVGSKFVTLIAFALFVFSFGVFLPPSFGGVAYAQTTTYAQAMAACVAWSKSENYATTPSATCEGDQYNPPSTCSVGLYLGAADVPEYAQKPGFINTWNYSCTTVQQSNPCSGLTGSTVPGITVSPGQTLGTIGQTWTQDPSSGGYVACPYNITYSNGGQCVVTSTGTCTVTATISYTGLTASSNESTSPATPVGTPEYDNSSGQLASPQPQTSSSAPPNICGGQSCFDPSTQQFCATDAGGQFCVPMSSADTSQGGCSSLAGSTICAGSPTPPSPVGTSGSQITSPPTQIAGQDNYPTGNVQGGGTGNIGVSVYNPPGGSSSSGSTSTSVKTGGKTTSSGSGPASSSSSGSSDSFGAGSDCNTPPVCSGDAVLCGISLQDWQSMCYQNNLLVGNGQQPPTFQSDQTKYSQSNVWTTPTVGNTTGDQANQGTYDASGFGYSTTCPLVDKTIPLMGGSFVFPFSQGCALGTTLYWVILACAYITAAIITAGGRS</sequence>
<dbReference type="RefSeq" id="WP_126672313.1">
    <property type="nucleotide sequence ID" value="NZ_RYZR01000002.1"/>
</dbReference>
<keyword evidence="2" id="KW-1133">Transmembrane helix</keyword>
<dbReference type="OrthoDB" id="5957914at2"/>
<dbReference type="NCBIfam" id="NF041109">
    <property type="entry name" value="VF_TspB_C_term"/>
    <property type="match status" value="1"/>
</dbReference>
<evidence type="ECO:0000313" key="4">
    <source>
        <dbReference type="Proteomes" id="UP000267077"/>
    </source>
</evidence>
<feature type="region of interest" description="Disordered" evidence="1">
    <location>
        <begin position="274"/>
        <end position="366"/>
    </location>
</feature>
<dbReference type="EMBL" id="RYZR01000002">
    <property type="protein sequence ID" value="RUL66814.1"/>
    <property type="molecule type" value="Genomic_DNA"/>
</dbReference>
<name>A0A3S0PJ36_9GAMM</name>
<reference evidence="3 4" key="1">
    <citation type="submission" date="2018-12" db="EMBL/GenBank/DDBJ databases">
        <title>Dyella dinghuensis sp. nov. DHOA06 and Dyella choica sp. nov. 4M-K27, isolated from forest soil.</title>
        <authorList>
            <person name="Qiu L.-H."/>
            <person name="Gao Z.-H."/>
        </authorList>
    </citation>
    <scope>NUCLEOTIDE SEQUENCE [LARGE SCALE GENOMIC DNA]</scope>
    <source>
        <strain evidence="3 4">DHOA06</strain>
    </source>
</reference>